<accession>A0A6M0SAZ6</accession>
<name>A0A6M0SAZ6_9CYAN</name>
<comment type="caution">
    <text evidence="1">The sequence shown here is derived from an EMBL/GenBank/DDBJ whole genome shotgun (WGS) entry which is preliminary data.</text>
</comment>
<reference evidence="1 2" key="1">
    <citation type="journal article" date="2020" name="Microb. Ecol.">
        <title>Ecogenomics of the Marine Benthic Filamentous Cyanobacterium Adonisia.</title>
        <authorList>
            <person name="Walter J.M."/>
            <person name="Coutinho F.H."/>
            <person name="Leomil L."/>
            <person name="Hargreaves P.I."/>
            <person name="Campeao M.E."/>
            <person name="Vieira V.V."/>
            <person name="Silva B.S."/>
            <person name="Fistarol G.O."/>
            <person name="Salomon P.S."/>
            <person name="Sawabe T."/>
            <person name="Mino S."/>
            <person name="Hosokawa M."/>
            <person name="Miyashita H."/>
            <person name="Maruyama F."/>
            <person name="van Verk M.C."/>
            <person name="Dutilh B.E."/>
            <person name="Thompson C.C."/>
            <person name="Thompson F.L."/>
        </authorList>
    </citation>
    <scope>NUCLEOTIDE SEQUENCE [LARGE SCALE GENOMIC DNA]</scope>
    <source>
        <strain evidence="1 2">CCMR0082</strain>
    </source>
</reference>
<proteinExistence type="predicted"/>
<sequence length="171" mass="18114">MNGLSTIRRGIGFGPLSTISRGMLLSTLPPLRIICPPELTIRSLTPALSLCSEDPFLETTSLEVNILASDLATDVEATDLTPTLLATGEYPVVAASLASPVISVLSTFATIQTDSRQILLSALVRQPNLSKLLDLMIDMAVLGIDPMLALVQGDASIRGEELAPKINVEDC</sequence>
<dbReference type="Proteomes" id="UP000473574">
    <property type="component" value="Unassembled WGS sequence"/>
</dbReference>
<dbReference type="AlphaFoldDB" id="A0A6M0SAZ6"/>
<evidence type="ECO:0000313" key="2">
    <source>
        <dbReference type="Proteomes" id="UP000473574"/>
    </source>
</evidence>
<protein>
    <submittedName>
        <fullName evidence="1">Uncharacterized protein</fullName>
    </submittedName>
</protein>
<dbReference type="EMBL" id="QZCE01000002">
    <property type="protein sequence ID" value="NEZ65668.1"/>
    <property type="molecule type" value="Genomic_DNA"/>
</dbReference>
<gene>
    <name evidence="1" type="ORF">D0962_23410</name>
</gene>
<organism evidence="1 2">
    <name type="scientific">Adonisia turfae CCMR0082</name>
    <dbReference type="NCBI Taxonomy" id="2304604"/>
    <lineage>
        <taxon>Bacteria</taxon>
        <taxon>Bacillati</taxon>
        <taxon>Cyanobacteriota</taxon>
        <taxon>Adonisia</taxon>
        <taxon>Adonisia turfae</taxon>
    </lineage>
</organism>
<evidence type="ECO:0000313" key="1">
    <source>
        <dbReference type="EMBL" id="NEZ65668.1"/>
    </source>
</evidence>